<feature type="region of interest" description="Disordered" evidence="1">
    <location>
        <begin position="24"/>
        <end position="57"/>
    </location>
</feature>
<dbReference type="EMBL" id="PDCK01000044">
    <property type="protein sequence ID" value="PRQ26573.1"/>
    <property type="molecule type" value="Genomic_DNA"/>
</dbReference>
<evidence type="ECO:0000313" key="3">
    <source>
        <dbReference type="Proteomes" id="UP000238479"/>
    </source>
</evidence>
<feature type="compositionally biased region" description="Low complexity" evidence="1">
    <location>
        <begin position="24"/>
        <end position="35"/>
    </location>
</feature>
<comment type="caution">
    <text evidence="2">The sequence shown here is derived from an EMBL/GenBank/DDBJ whole genome shotgun (WGS) entry which is preliminary data.</text>
</comment>
<dbReference type="Gramene" id="PRQ26573">
    <property type="protein sequence ID" value="PRQ26573"/>
    <property type="gene ID" value="RchiOBHm_Chr6g0296061"/>
</dbReference>
<accession>A0A2P6PXC3</accession>
<proteinExistence type="predicted"/>
<sequence>MTIHGLQTATPSQPMTSVAPVISAISSSSSSASSSGTTDLDSSVTQLQAQTDSFLST</sequence>
<gene>
    <name evidence="2" type="ORF">RchiOBHm_Chr6g0296061</name>
</gene>
<evidence type="ECO:0000256" key="1">
    <source>
        <dbReference type="SAM" id="MobiDB-lite"/>
    </source>
</evidence>
<name>A0A2P6PXC3_ROSCH</name>
<organism evidence="2 3">
    <name type="scientific">Rosa chinensis</name>
    <name type="common">China rose</name>
    <dbReference type="NCBI Taxonomy" id="74649"/>
    <lineage>
        <taxon>Eukaryota</taxon>
        <taxon>Viridiplantae</taxon>
        <taxon>Streptophyta</taxon>
        <taxon>Embryophyta</taxon>
        <taxon>Tracheophyta</taxon>
        <taxon>Spermatophyta</taxon>
        <taxon>Magnoliopsida</taxon>
        <taxon>eudicotyledons</taxon>
        <taxon>Gunneridae</taxon>
        <taxon>Pentapetalae</taxon>
        <taxon>rosids</taxon>
        <taxon>fabids</taxon>
        <taxon>Rosales</taxon>
        <taxon>Rosaceae</taxon>
        <taxon>Rosoideae</taxon>
        <taxon>Rosoideae incertae sedis</taxon>
        <taxon>Rosa</taxon>
    </lineage>
</organism>
<dbReference type="AlphaFoldDB" id="A0A2P6PXC3"/>
<keyword evidence="3" id="KW-1185">Reference proteome</keyword>
<dbReference type="Proteomes" id="UP000238479">
    <property type="component" value="Chromosome 6"/>
</dbReference>
<feature type="compositionally biased region" description="Polar residues" evidence="1">
    <location>
        <begin position="36"/>
        <end position="57"/>
    </location>
</feature>
<evidence type="ECO:0000313" key="2">
    <source>
        <dbReference type="EMBL" id="PRQ26573.1"/>
    </source>
</evidence>
<reference evidence="2 3" key="1">
    <citation type="journal article" date="2018" name="Nat. Genet.">
        <title>The Rosa genome provides new insights in the design of modern roses.</title>
        <authorList>
            <person name="Bendahmane M."/>
        </authorList>
    </citation>
    <scope>NUCLEOTIDE SEQUENCE [LARGE SCALE GENOMIC DNA]</scope>
    <source>
        <strain evidence="3">cv. Old Blush</strain>
    </source>
</reference>
<protein>
    <submittedName>
        <fullName evidence="2">Uncharacterized protein</fullName>
    </submittedName>
</protein>